<feature type="compositionally biased region" description="Acidic residues" evidence="1">
    <location>
        <begin position="692"/>
        <end position="704"/>
    </location>
</feature>
<protein>
    <recommendedName>
        <fullName evidence="2">3'-5' exonuclease domain-containing protein</fullName>
    </recommendedName>
</protein>
<evidence type="ECO:0000256" key="1">
    <source>
        <dbReference type="SAM" id="MobiDB-lite"/>
    </source>
</evidence>
<feature type="compositionally biased region" description="Basic and acidic residues" evidence="1">
    <location>
        <begin position="600"/>
        <end position="609"/>
    </location>
</feature>
<sequence>MEFQTTIHEYWKNTICASEAALGLLSAFESMEYAMIDDAIKPLRRLVGHGRDFEKVKSYKPPPSQSQPTTIKTHRPIIQADYDQLEPGWERLDDNTVRVSVDNGEYITAIKVTTEQQLKSIVPEIEKSECIAIDCEFLGVKREMPVLKLLQIAVSKEKGYAIQVDLIGQEAVTRHLKPILENEKINAVGWAYRADAMAIECYFKQIELAPVLDLQAKLKPIAVEQLSLHNAMIKFAGNWKGLQAFTNVKQLRNAFNYSAEDCIWTKDPLPAKAMVYAIFDVVSLIALNEYTAEHPTEMDYFWPYSVTNASGRKALDRWHRQRAIGKCSPSGSQDLLTVIDPQKKNLSETQASPSATSNDYDDSNPDYQRQLQEAIKRSMVEAASPTVKTTNEDEPAQATDVASNWHEDEAEDTELCEKNDWMNELSEKKTNIHFAAPPTSKHEQPSVVPDSWDSNETEYRSSPRSKSRVSSSEDSMWARSSQRYANFQKSPRFGHSFQSHQSGNRYQSSRFSNNNNYNNQKTRQYSSNQRSPSVNSPSSGSNRKIFQSKPTKDIYSTELKTGNASHSGEFSWDQSKAAERAEESWREFADKSQVLWEKKIDIDPKEIDTRPPSSSPNPQTPRQAQKFNTVAIPYNNNNNDSNNEWGTPSETTDKGQSSSWEVEEERPRSMRMPMNQIPIRQHFSGPKVNNPDDLDDDDDDDDNNTETATQLTEDLPTFVDTAYLADNPYTLYMHKCNMPEHLQMIAIPEKDYTVAITYYKASIENRPTLKALQLLIATDESADSYTIVIDQACLYPATLKDTKLGILLSNPDTKRLIWYGENLYSDMDKQLGLTMGTSQDVSSIIEKGNVSNFNDAVNYYLKDWKDYDQYREKQKARQGVQERKFSNSLWDEKNLRPAVLEYSAFSGLALYKLYEYTTRLN</sequence>
<dbReference type="EMBL" id="KZ303842">
    <property type="protein sequence ID" value="PHZ17949.1"/>
    <property type="molecule type" value="Genomic_DNA"/>
</dbReference>
<reference evidence="3 4" key="1">
    <citation type="journal article" date="2016" name="Proc. Natl. Acad. Sci. U.S.A.">
        <title>Lipid metabolic changes in an early divergent fungus govern the establishment of a mutualistic symbiosis with endobacteria.</title>
        <authorList>
            <person name="Lastovetsky O.A."/>
            <person name="Gaspar M.L."/>
            <person name="Mondo S.J."/>
            <person name="LaButti K.M."/>
            <person name="Sandor L."/>
            <person name="Grigoriev I.V."/>
            <person name="Henry S.A."/>
            <person name="Pawlowska T.E."/>
        </authorList>
    </citation>
    <scope>NUCLEOTIDE SEQUENCE [LARGE SCALE GENOMIC DNA]</scope>
    <source>
        <strain evidence="3 4">ATCC 52813</strain>
    </source>
</reference>
<evidence type="ECO:0000313" key="3">
    <source>
        <dbReference type="EMBL" id="PHZ17949.1"/>
    </source>
</evidence>
<feature type="compositionally biased region" description="Polar residues" evidence="1">
    <location>
        <begin position="558"/>
        <end position="574"/>
    </location>
</feature>
<feature type="region of interest" description="Disordered" evidence="1">
    <location>
        <begin position="600"/>
        <end position="713"/>
    </location>
</feature>
<dbReference type="GO" id="GO:0006139">
    <property type="term" value="P:nucleobase-containing compound metabolic process"/>
    <property type="evidence" value="ECO:0007669"/>
    <property type="project" value="InterPro"/>
</dbReference>
<feature type="region of interest" description="Disordered" evidence="1">
    <location>
        <begin position="381"/>
        <end position="413"/>
    </location>
</feature>
<dbReference type="InterPro" id="IPR002562">
    <property type="entry name" value="3'-5'_exonuclease_dom"/>
</dbReference>
<dbReference type="InterPro" id="IPR012337">
    <property type="entry name" value="RNaseH-like_sf"/>
</dbReference>
<accession>A0A2G4TAB3</accession>
<dbReference type="GO" id="GO:0003676">
    <property type="term" value="F:nucleic acid binding"/>
    <property type="evidence" value="ECO:0007669"/>
    <property type="project" value="InterPro"/>
</dbReference>
<dbReference type="PANTHER" id="PTHR43040">
    <property type="entry name" value="RIBONUCLEASE D"/>
    <property type="match status" value="1"/>
</dbReference>
<feature type="region of interest" description="Disordered" evidence="1">
    <location>
        <begin position="435"/>
        <end position="475"/>
    </location>
</feature>
<evidence type="ECO:0000313" key="4">
    <source>
        <dbReference type="Proteomes" id="UP000242254"/>
    </source>
</evidence>
<feature type="region of interest" description="Disordered" evidence="1">
    <location>
        <begin position="488"/>
        <end position="575"/>
    </location>
</feature>
<feature type="compositionally biased region" description="Polar residues" evidence="1">
    <location>
        <begin position="347"/>
        <end position="358"/>
    </location>
</feature>
<feature type="compositionally biased region" description="Low complexity" evidence="1">
    <location>
        <begin position="460"/>
        <end position="475"/>
    </location>
</feature>
<name>A0A2G4TAB3_RHIZD</name>
<dbReference type="InterPro" id="IPR036397">
    <property type="entry name" value="RNaseH_sf"/>
</dbReference>
<dbReference type="SUPFAM" id="SSF53098">
    <property type="entry name" value="Ribonuclease H-like"/>
    <property type="match status" value="1"/>
</dbReference>
<dbReference type="GeneID" id="35445655"/>
<dbReference type="Proteomes" id="UP000242254">
    <property type="component" value="Unassembled WGS sequence"/>
</dbReference>
<feature type="compositionally biased region" description="Low complexity" evidence="1">
    <location>
        <begin position="504"/>
        <end position="543"/>
    </location>
</feature>
<proteinExistence type="predicted"/>
<dbReference type="AlphaFoldDB" id="A0A2G4TAB3"/>
<feature type="compositionally biased region" description="Polar residues" evidence="1">
    <location>
        <begin position="644"/>
        <end position="660"/>
    </location>
</feature>
<keyword evidence="4" id="KW-1185">Reference proteome</keyword>
<evidence type="ECO:0000259" key="2">
    <source>
        <dbReference type="Pfam" id="PF01612"/>
    </source>
</evidence>
<dbReference type="STRING" id="1340429.A0A2G4TAB3"/>
<dbReference type="Gene3D" id="3.30.420.10">
    <property type="entry name" value="Ribonuclease H-like superfamily/Ribonuclease H"/>
    <property type="match status" value="1"/>
</dbReference>
<dbReference type="Pfam" id="PF01612">
    <property type="entry name" value="DNA_pol_A_exo1"/>
    <property type="match status" value="1"/>
</dbReference>
<dbReference type="PANTHER" id="PTHR43040:SF1">
    <property type="entry name" value="RIBONUCLEASE D"/>
    <property type="match status" value="1"/>
</dbReference>
<feature type="region of interest" description="Disordered" evidence="1">
    <location>
        <begin position="343"/>
        <end position="365"/>
    </location>
</feature>
<gene>
    <name evidence="3" type="ORF">RHIMIDRAFT_310505</name>
</gene>
<dbReference type="GO" id="GO:0008408">
    <property type="term" value="F:3'-5' exonuclease activity"/>
    <property type="evidence" value="ECO:0007669"/>
    <property type="project" value="InterPro"/>
</dbReference>
<organism evidence="3 4">
    <name type="scientific">Rhizopus microsporus ATCC 52813</name>
    <dbReference type="NCBI Taxonomy" id="1340429"/>
    <lineage>
        <taxon>Eukaryota</taxon>
        <taxon>Fungi</taxon>
        <taxon>Fungi incertae sedis</taxon>
        <taxon>Mucoromycota</taxon>
        <taxon>Mucoromycotina</taxon>
        <taxon>Mucoromycetes</taxon>
        <taxon>Mucorales</taxon>
        <taxon>Mucorineae</taxon>
        <taxon>Rhizopodaceae</taxon>
        <taxon>Rhizopus</taxon>
    </lineage>
</organism>
<feature type="domain" description="3'-5' exonuclease" evidence="2">
    <location>
        <begin position="111"/>
        <end position="288"/>
    </location>
</feature>
<dbReference type="RefSeq" id="XP_023471657.1">
    <property type="nucleotide sequence ID" value="XM_023614666.1"/>
</dbReference>